<sequence length="67" mass="7714">MFVVFSQYVTAVAVDRSTGRPTYPVHAPVPVRVEPMGRPLYDDHRTLRAFVEKNGGCERSHRHCRFL</sequence>
<evidence type="ECO:0000313" key="2">
    <source>
        <dbReference type="Proteomes" id="UP000011607"/>
    </source>
</evidence>
<organism evidence="1 2">
    <name type="scientific">Halobiforma nitratireducens JCM 10879</name>
    <dbReference type="NCBI Taxonomy" id="1227454"/>
    <lineage>
        <taxon>Archaea</taxon>
        <taxon>Methanobacteriati</taxon>
        <taxon>Methanobacteriota</taxon>
        <taxon>Stenosarchaea group</taxon>
        <taxon>Halobacteria</taxon>
        <taxon>Halobacteriales</taxon>
        <taxon>Natrialbaceae</taxon>
        <taxon>Halobiforma</taxon>
    </lineage>
</organism>
<gene>
    <name evidence="1" type="ORF">C446_11967</name>
</gene>
<proteinExistence type="predicted"/>
<comment type="caution">
    <text evidence="1">The sequence shown here is derived from an EMBL/GenBank/DDBJ whole genome shotgun (WGS) entry which is preliminary data.</text>
</comment>
<keyword evidence="2" id="KW-1185">Reference proteome</keyword>
<dbReference type="EMBL" id="AOMA01000117">
    <property type="protein sequence ID" value="EMA36299.1"/>
    <property type="molecule type" value="Genomic_DNA"/>
</dbReference>
<protein>
    <submittedName>
        <fullName evidence="1">Uncharacterized protein</fullName>
    </submittedName>
</protein>
<reference evidence="1 2" key="1">
    <citation type="journal article" date="2014" name="PLoS Genet.">
        <title>Phylogenetically driven sequencing of extremely halophilic archaea reveals strategies for static and dynamic osmo-response.</title>
        <authorList>
            <person name="Becker E.A."/>
            <person name="Seitzer P.M."/>
            <person name="Tritt A."/>
            <person name="Larsen D."/>
            <person name="Krusor M."/>
            <person name="Yao A.I."/>
            <person name="Wu D."/>
            <person name="Madern D."/>
            <person name="Eisen J.A."/>
            <person name="Darling A.E."/>
            <person name="Facciotti M.T."/>
        </authorList>
    </citation>
    <scope>NUCLEOTIDE SEQUENCE [LARGE SCALE GENOMIC DNA]</scope>
    <source>
        <strain evidence="1 2">JCM 10879</strain>
    </source>
</reference>
<dbReference type="Proteomes" id="UP000011607">
    <property type="component" value="Unassembled WGS sequence"/>
</dbReference>
<evidence type="ECO:0000313" key="1">
    <source>
        <dbReference type="EMBL" id="EMA36299.1"/>
    </source>
</evidence>
<accession>M0LV92</accession>
<name>M0LV92_9EURY</name>
<dbReference type="AlphaFoldDB" id="M0LV92"/>